<evidence type="ECO:0000313" key="2">
    <source>
        <dbReference type="EnsemblMetazoa" id="Aqu2.1.41531_001"/>
    </source>
</evidence>
<dbReference type="InParanoid" id="A0A1X7VMB4"/>
<dbReference type="EnsemblMetazoa" id="Aqu2.1.41531_001">
    <property type="protein sequence ID" value="Aqu2.1.41531_001"/>
    <property type="gene ID" value="Aqu2.1.41531"/>
</dbReference>
<name>A0A1X7VMB4_AMPQE</name>
<proteinExistence type="predicted"/>
<dbReference type="AlphaFoldDB" id="A0A1X7VMB4"/>
<protein>
    <submittedName>
        <fullName evidence="2">Uncharacterized protein</fullName>
    </submittedName>
</protein>
<feature type="region of interest" description="Disordered" evidence="1">
    <location>
        <begin position="1"/>
        <end position="25"/>
    </location>
</feature>
<reference evidence="2" key="1">
    <citation type="submission" date="2017-05" db="UniProtKB">
        <authorList>
            <consortium name="EnsemblMetazoa"/>
        </authorList>
    </citation>
    <scope>IDENTIFICATION</scope>
</reference>
<accession>A0A1X7VMB4</accession>
<feature type="compositionally biased region" description="Polar residues" evidence="1">
    <location>
        <begin position="1"/>
        <end position="13"/>
    </location>
</feature>
<organism evidence="2">
    <name type="scientific">Amphimedon queenslandica</name>
    <name type="common">Sponge</name>
    <dbReference type="NCBI Taxonomy" id="400682"/>
    <lineage>
        <taxon>Eukaryota</taxon>
        <taxon>Metazoa</taxon>
        <taxon>Porifera</taxon>
        <taxon>Demospongiae</taxon>
        <taxon>Heteroscleromorpha</taxon>
        <taxon>Haplosclerida</taxon>
        <taxon>Niphatidae</taxon>
        <taxon>Amphimedon</taxon>
    </lineage>
</organism>
<sequence length="25" mass="2834">LTPSLHNSNNNDKPTIYKLHSIAQQ</sequence>
<evidence type="ECO:0000256" key="1">
    <source>
        <dbReference type="SAM" id="MobiDB-lite"/>
    </source>
</evidence>